<keyword evidence="4" id="KW-1185">Reference proteome</keyword>
<feature type="domain" description="Chromo" evidence="2">
    <location>
        <begin position="1"/>
        <end position="33"/>
    </location>
</feature>
<evidence type="ECO:0000259" key="2">
    <source>
        <dbReference type="PROSITE" id="PS50013"/>
    </source>
</evidence>
<organism evidence="3 4">
    <name type="scientific">Phytophthora rubi</name>
    <dbReference type="NCBI Taxonomy" id="129364"/>
    <lineage>
        <taxon>Eukaryota</taxon>
        <taxon>Sar</taxon>
        <taxon>Stramenopiles</taxon>
        <taxon>Oomycota</taxon>
        <taxon>Peronosporomycetes</taxon>
        <taxon>Peronosporales</taxon>
        <taxon>Peronosporaceae</taxon>
        <taxon>Phytophthora</taxon>
    </lineage>
</organism>
<sequence>ELLVKWTGLQDIEASWEPLKSLKAEVPIKVRDYATTVEDEAFAEAVEQA</sequence>
<dbReference type="PROSITE" id="PS00598">
    <property type="entry name" value="CHROMO_1"/>
    <property type="match status" value="1"/>
</dbReference>
<keyword evidence="1" id="KW-0539">Nucleus</keyword>
<evidence type="ECO:0000313" key="3">
    <source>
        <dbReference type="EMBL" id="KAE9282927.1"/>
    </source>
</evidence>
<reference evidence="3 4" key="1">
    <citation type="submission" date="2018-08" db="EMBL/GenBank/DDBJ databases">
        <title>Genomic investigation of the strawberry pathogen Phytophthora fragariae indicates pathogenicity is determined by transcriptional variation in three key races.</title>
        <authorList>
            <person name="Adams T.M."/>
            <person name="Armitage A.D."/>
            <person name="Sobczyk M.K."/>
            <person name="Bates H.J."/>
            <person name="Dunwell J.M."/>
            <person name="Nellist C.F."/>
            <person name="Harrison R.J."/>
        </authorList>
    </citation>
    <scope>NUCLEOTIDE SEQUENCE [LARGE SCALE GENOMIC DNA]</scope>
    <source>
        <strain evidence="3 4">SCRP333</strain>
    </source>
</reference>
<dbReference type="InterPro" id="IPR000953">
    <property type="entry name" value="Chromo/chromo_shadow_dom"/>
</dbReference>
<evidence type="ECO:0000256" key="1">
    <source>
        <dbReference type="ARBA" id="ARBA00023242"/>
    </source>
</evidence>
<feature type="non-terminal residue" evidence="3">
    <location>
        <position position="1"/>
    </location>
</feature>
<dbReference type="EMBL" id="QXFT01003754">
    <property type="protein sequence ID" value="KAE9282927.1"/>
    <property type="molecule type" value="Genomic_DNA"/>
</dbReference>
<dbReference type="AlphaFoldDB" id="A0A6A4C4V9"/>
<accession>A0A6A4C4V9</accession>
<dbReference type="SUPFAM" id="SSF54160">
    <property type="entry name" value="Chromo domain-like"/>
    <property type="match status" value="1"/>
</dbReference>
<gene>
    <name evidence="3" type="ORF">PR003_g27270</name>
</gene>
<proteinExistence type="predicted"/>
<dbReference type="InterPro" id="IPR016197">
    <property type="entry name" value="Chromo-like_dom_sf"/>
</dbReference>
<protein>
    <recommendedName>
        <fullName evidence="2">Chromo domain-containing protein</fullName>
    </recommendedName>
</protein>
<dbReference type="PROSITE" id="PS50013">
    <property type="entry name" value="CHROMO_2"/>
    <property type="match status" value="1"/>
</dbReference>
<evidence type="ECO:0000313" key="4">
    <source>
        <dbReference type="Proteomes" id="UP000434957"/>
    </source>
</evidence>
<name>A0A6A4C4V9_9STRA</name>
<dbReference type="Proteomes" id="UP000434957">
    <property type="component" value="Unassembled WGS sequence"/>
</dbReference>
<dbReference type="Gene3D" id="2.40.50.40">
    <property type="match status" value="1"/>
</dbReference>
<dbReference type="InterPro" id="IPR023779">
    <property type="entry name" value="Chromodomain_CS"/>
</dbReference>
<comment type="caution">
    <text evidence="3">The sequence shown here is derived from an EMBL/GenBank/DDBJ whole genome shotgun (WGS) entry which is preliminary data.</text>
</comment>